<feature type="transmembrane region" description="Helical" evidence="1">
    <location>
        <begin position="181"/>
        <end position="201"/>
    </location>
</feature>
<feature type="transmembrane region" description="Helical" evidence="1">
    <location>
        <begin position="208"/>
        <end position="231"/>
    </location>
</feature>
<keyword evidence="1" id="KW-0812">Transmembrane</keyword>
<organism evidence="2 3">
    <name type="scientific">Flavobacterium hungaricum</name>
    <dbReference type="NCBI Taxonomy" id="2082725"/>
    <lineage>
        <taxon>Bacteria</taxon>
        <taxon>Pseudomonadati</taxon>
        <taxon>Bacteroidota</taxon>
        <taxon>Flavobacteriia</taxon>
        <taxon>Flavobacteriales</taxon>
        <taxon>Flavobacteriaceae</taxon>
        <taxon>Flavobacterium</taxon>
    </lineage>
</organism>
<keyword evidence="3" id="KW-1185">Reference proteome</keyword>
<keyword evidence="1" id="KW-1133">Transmembrane helix</keyword>
<evidence type="ECO:0000256" key="1">
    <source>
        <dbReference type="SAM" id="Phobius"/>
    </source>
</evidence>
<feature type="transmembrane region" description="Helical" evidence="1">
    <location>
        <begin position="58"/>
        <end position="76"/>
    </location>
</feature>
<gene>
    <name evidence="2" type="ORF">C4F50_19975</name>
</gene>
<protein>
    <recommendedName>
        <fullName evidence="4">Beta-carotene 15,15'-monooxygenase</fullName>
    </recommendedName>
</protein>
<evidence type="ECO:0000313" key="2">
    <source>
        <dbReference type="EMBL" id="MBE8727198.1"/>
    </source>
</evidence>
<evidence type="ECO:0008006" key="4">
    <source>
        <dbReference type="Google" id="ProtNLM"/>
    </source>
</evidence>
<evidence type="ECO:0000313" key="3">
    <source>
        <dbReference type="Proteomes" id="UP000640614"/>
    </source>
</evidence>
<feature type="transmembrane region" description="Helical" evidence="1">
    <location>
        <begin position="143"/>
        <end position="161"/>
    </location>
</feature>
<accession>A0ABR9TPB4</accession>
<name>A0ABR9TPB4_9FLAO</name>
<feature type="transmembrane region" description="Helical" evidence="1">
    <location>
        <begin position="31"/>
        <end position="51"/>
    </location>
</feature>
<sequence length="345" mass="40153">MAKKYSAIVVLVLIEISITVTYFNSSFKNNTILSSLFTALFLIAPVIYYFLSRKNKTGLTFWFIFYTAFKITPYIFSMENNLFAKVFQLKIYINIVLLFFLIWKAFSFIRNFRQTIQQKNNIEQDEHFVITNSLKKSLRYERLGKMIAFEICSFYYCFLKWKNTDDTENSFSGNHQSGLTAIYLGLILVSIIEAVGFHAVLIARHRNLAFLFLVLHVYLVINLIGHLKAVWFRSHLILSEKIIFRYGLFETIEIPFNSIDSISKFEGDYEKSPELLKLALLGKLEPHNISLDLKNLMTIHLPFGITKNTAKIFLHVDDANGFIKIVMRKIGEEENLKNKKLLLSL</sequence>
<dbReference type="Proteomes" id="UP000640614">
    <property type="component" value="Unassembled WGS sequence"/>
</dbReference>
<reference evidence="2 3" key="1">
    <citation type="submission" date="2018-07" db="EMBL/GenBank/DDBJ databases">
        <title>Genome assembly of strain KB82.</title>
        <authorList>
            <person name="Kukolya J."/>
            <person name="Horvath B."/>
            <person name="Nagy I."/>
            <person name="Toth A."/>
        </authorList>
    </citation>
    <scope>NUCLEOTIDE SEQUENCE [LARGE SCALE GENOMIC DNA]</scope>
    <source>
        <strain evidence="2 3">Kb82</strain>
    </source>
</reference>
<dbReference type="EMBL" id="PRDM01000005">
    <property type="protein sequence ID" value="MBE8727198.1"/>
    <property type="molecule type" value="Genomic_DNA"/>
</dbReference>
<feature type="transmembrane region" description="Helical" evidence="1">
    <location>
        <begin position="91"/>
        <end position="109"/>
    </location>
</feature>
<feature type="transmembrane region" description="Helical" evidence="1">
    <location>
        <begin position="7"/>
        <end position="25"/>
    </location>
</feature>
<comment type="caution">
    <text evidence="2">The sequence shown here is derived from an EMBL/GenBank/DDBJ whole genome shotgun (WGS) entry which is preliminary data.</text>
</comment>
<proteinExistence type="predicted"/>
<keyword evidence="1" id="KW-0472">Membrane</keyword>